<evidence type="ECO:0000256" key="6">
    <source>
        <dbReference type="ARBA" id="ARBA00022723"/>
    </source>
</evidence>
<name>A0A4Y7R9N3_9FIRM</name>
<comment type="caution">
    <text evidence="10">The sequence shown here is derived from an EMBL/GenBank/DDBJ whole genome shotgun (WGS) entry which is preliminary data.</text>
</comment>
<dbReference type="InterPro" id="IPR018194">
    <property type="entry name" value="Ni-dep_hyd_lsu_Ni_BS"/>
</dbReference>
<comment type="cofactor">
    <cofactor evidence="8">
        <name>Fe cation</name>
        <dbReference type="ChEBI" id="CHEBI:24875"/>
    </cofactor>
</comment>
<feature type="binding site" evidence="8">
    <location>
        <position position="43"/>
    </location>
    <ligand>
        <name>Mg(2+)</name>
        <dbReference type="ChEBI" id="CHEBI:18420"/>
    </ligand>
</feature>
<accession>A0A4Y7R9N3</accession>
<dbReference type="PROSITE" id="PS00508">
    <property type="entry name" value="NI_HGENASE_L_2"/>
    <property type="match status" value="1"/>
</dbReference>
<comment type="cofactor">
    <cofactor evidence="1 8">
        <name>Ni(2+)</name>
        <dbReference type="ChEBI" id="CHEBI:49786"/>
    </cofactor>
</comment>
<evidence type="ECO:0000256" key="4">
    <source>
        <dbReference type="ARBA" id="ARBA00011771"/>
    </source>
</evidence>
<evidence type="ECO:0000256" key="8">
    <source>
        <dbReference type="PIRSR" id="PIRSR601501-1"/>
    </source>
</evidence>
<dbReference type="InterPro" id="IPR001501">
    <property type="entry name" value="Ni-dep_hyd_lsu"/>
</dbReference>
<dbReference type="InterPro" id="IPR029014">
    <property type="entry name" value="NiFe-Hase_large"/>
</dbReference>
<dbReference type="PANTHER" id="PTHR42958">
    <property type="entry name" value="HYDROGENASE-2 LARGE CHAIN"/>
    <property type="match status" value="1"/>
</dbReference>
<comment type="subunit">
    <text evidence="4">Heterodimer of a large and a small subunit.</text>
</comment>
<reference evidence="10 11" key="1">
    <citation type="journal article" date="2018" name="Environ. Microbiol.">
        <title>Novel energy conservation strategies and behaviour of Pelotomaculum schinkii driving syntrophic propionate catabolism.</title>
        <authorList>
            <person name="Hidalgo-Ahumada C.A.P."/>
            <person name="Nobu M.K."/>
            <person name="Narihiro T."/>
            <person name="Tamaki H."/>
            <person name="Liu W.T."/>
            <person name="Kamagata Y."/>
            <person name="Stams A.J.M."/>
            <person name="Imachi H."/>
            <person name="Sousa D.Z."/>
        </authorList>
    </citation>
    <scope>NUCLEOTIDE SEQUENCE [LARGE SCALE GENOMIC DNA]</scope>
    <source>
        <strain evidence="10 11">HH</strain>
    </source>
</reference>
<dbReference type="InterPro" id="IPR050867">
    <property type="entry name" value="NiFe/NiFeSe_hydrgnase_LSU"/>
</dbReference>
<organism evidence="10 11">
    <name type="scientific">Pelotomaculum schinkii</name>
    <dbReference type="NCBI Taxonomy" id="78350"/>
    <lineage>
        <taxon>Bacteria</taxon>
        <taxon>Bacillati</taxon>
        <taxon>Bacillota</taxon>
        <taxon>Clostridia</taxon>
        <taxon>Eubacteriales</taxon>
        <taxon>Desulfotomaculaceae</taxon>
        <taxon>Pelotomaculum</taxon>
    </lineage>
</organism>
<dbReference type="EC" id="1.12.99.6" evidence="10"/>
<evidence type="ECO:0000313" key="11">
    <source>
        <dbReference type="Proteomes" id="UP000298324"/>
    </source>
</evidence>
<dbReference type="PANTHER" id="PTHR42958:SF2">
    <property type="entry name" value="UPTAKE HYDROGENASE LARGE SUBUNIT"/>
    <property type="match status" value="1"/>
</dbReference>
<evidence type="ECO:0000256" key="2">
    <source>
        <dbReference type="ARBA" id="ARBA00004196"/>
    </source>
</evidence>
<protein>
    <submittedName>
        <fullName evidence="10">Periplasmic (NiFeSe) hydrogenase large subunit</fullName>
        <ecNumber evidence="10">1.12.99.6</ecNumber>
    </submittedName>
</protein>
<dbReference type="Gene3D" id="1.10.645.10">
    <property type="entry name" value="Cytochrome-c3 Hydrogenase, chain B"/>
    <property type="match status" value="1"/>
</dbReference>
<dbReference type="AlphaFoldDB" id="A0A4Y7R9N3"/>
<evidence type="ECO:0000256" key="5">
    <source>
        <dbReference type="ARBA" id="ARBA00022596"/>
    </source>
</evidence>
<evidence type="ECO:0000256" key="7">
    <source>
        <dbReference type="ARBA" id="ARBA00023002"/>
    </source>
</evidence>
<feature type="binding site" evidence="8">
    <location>
        <position position="447"/>
    </location>
    <ligand>
        <name>Fe cation</name>
        <dbReference type="ChEBI" id="CHEBI:24875"/>
    </ligand>
</feature>
<evidence type="ECO:0000256" key="1">
    <source>
        <dbReference type="ARBA" id="ARBA00001967"/>
    </source>
</evidence>
<keyword evidence="8" id="KW-0408">Iron</keyword>
<gene>
    <name evidence="10" type="ORF">Psch_02402</name>
</gene>
<dbReference type="GO" id="GO:0016151">
    <property type="term" value="F:nickel cation binding"/>
    <property type="evidence" value="ECO:0007669"/>
    <property type="project" value="InterPro"/>
</dbReference>
<comment type="similarity">
    <text evidence="3 9">Belongs to the [NiFe]/[NiFeSe] hydrogenase large subunit family.</text>
</comment>
<dbReference type="RefSeq" id="WP_134217007.1">
    <property type="nucleotide sequence ID" value="NZ_QFGA01000002.1"/>
</dbReference>
<evidence type="ECO:0000256" key="9">
    <source>
        <dbReference type="RuleBase" id="RU003896"/>
    </source>
</evidence>
<feature type="binding site" evidence="8">
    <location>
        <position position="62"/>
    </location>
    <ligand>
        <name>Mg(2+)</name>
        <dbReference type="ChEBI" id="CHEBI:18420"/>
    </ligand>
</feature>
<feature type="binding site" evidence="8">
    <location>
        <position position="65"/>
    </location>
    <ligand>
        <name>Ni(2+)</name>
        <dbReference type="ChEBI" id="CHEBI:49786"/>
    </ligand>
</feature>
<sequence>MSKKRVMFSPVTRLSGLLSVEVVEERGGIIEAKAGGTLFRGIEAIMKGRHITDAVYLTQRVCGICSLAHGTVAGYLLDGLYDHELPENAQYLRNIMLAADTLQNHIRHFYFFSLPDYVKMPEQPPFLNQNLHDHRLSQQDNARLVNHYFRSVAVSQECHQLLTVFGGKIPHQHSFVHGGVAVAPTADKISQCLALIHSVHSFVKECLVPDTELIASAYRDYFRIGGTPGRFLSFGMFRFGSKNQSPLWRSGVLAGAQLSVPDVRLISEDITSSWFVNADGQEIPSPSKPAAYSYIKSVQYAGQTFEMGPLARMLINGFYRGGNSAMDRIYARSMETLLITELVIDWLNKLVPGPPPIQQKKVPVKEYAVAATDVMRGALLHSARIKGEQVEEYRIITPTAWNFSPKNNKVQTGPVESALTGTVIPGPDMLYTVLGRIIRSFDPCISCGTHVLNAKGDLTGKMVF</sequence>
<feature type="binding site" evidence="8">
    <location>
        <position position="444"/>
    </location>
    <ligand>
        <name>Ni(2+)</name>
        <dbReference type="ChEBI" id="CHEBI:49786"/>
    </ligand>
</feature>
<comment type="subcellular location">
    <subcellularLocation>
        <location evidence="2">Cell envelope</location>
    </subcellularLocation>
</comment>
<dbReference type="GO" id="GO:0030313">
    <property type="term" value="C:cell envelope"/>
    <property type="evidence" value="ECO:0007669"/>
    <property type="project" value="UniProtKB-SubCell"/>
</dbReference>
<dbReference type="GO" id="GO:0033748">
    <property type="term" value="F:hydrogenase (acceptor) activity"/>
    <property type="evidence" value="ECO:0007669"/>
    <property type="project" value="UniProtKB-EC"/>
</dbReference>
<dbReference type="PROSITE" id="PS00507">
    <property type="entry name" value="NI_HGENASE_L_1"/>
    <property type="match status" value="1"/>
</dbReference>
<keyword evidence="7 9" id="KW-0560">Oxidoreductase</keyword>
<dbReference type="GO" id="GO:0008901">
    <property type="term" value="F:ferredoxin hydrogenase activity"/>
    <property type="evidence" value="ECO:0007669"/>
    <property type="project" value="InterPro"/>
</dbReference>
<keyword evidence="6 8" id="KW-0479">Metal-binding</keyword>
<dbReference type="EMBL" id="QFGA01000002">
    <property type="protein sequence ID" value="TEB05361.1"/>
    <property type="molecule type" value="Genomic_DNA"/>
</dbReference>
<keyword evidence="11" id="KW-1185">Reference proteome</keyword>
<feature type="binding site" evidence="8">
    <location>
        <position position="65"/>
    </location>
    <ligand>
        <name>Fe cation</name>
        <dbReference type="ChEBI" id="CHEBI:24875"/>
    </ligand>
</feature>
<feature type="binding site" evidence="8">
    <location>
        <position position="450"/>
    </location>
    <ligand>
        <name>Mg(2+)</name>
        <dbReference type="ChEBI" id="CHEBI:18420"/>
    </ligand>
</feature>
<keyword evidence="5 8" id="KW-0533">Nickel</keyword>
<keyword evidence="8" id="KW-0460">Magnesium</keyword>
<dbReference type="SUPFAM" id="SSF56762">
    <property type="entry name" value="HydB/Nqo4-like"/>
    <property type="match status" value="1"/>
</dbReference>
<dbReference type="Pfam" id="PF00374">
    <property type="entry name" value="NiFeSe_Hases"/>
    <property type="match status" value="3"/>
</dbReference>
<dbReference type="Proteomes" id="UP000298324">
    <property type="component" value="Unassembled WGS sequence"/>
</dbReference>
<feature type="binding site" evidence="8">
    <location>
        <position position="395"/>
    </location>
    <ligand>
        <name>Mg(2+)</name>
        <dbReference type="ChEBI" id="CHEBI:18420"/>
    </ligand>
</feature>
<evidence type="ECO:0000313" key="10">
    <source>
        <dbReference type="EMBL" id="TEB05361.1"/>
    </source>
</evidence>
<proteinExistence type="inferred from homology"/>
<evidence type="ECO:0000256" key="3">
    <source>
        <dbReference type="ARBA" id="ARBA00009292"/>
    </source>
</evidence>